<organism evidence="2 3">
    <name type="scientific">Candidatus Nitrospira kreftii</name>
    <dbReference type="NCBI Taxonomy" id="2652173"/>
    <lineage>
        <taxon>Bacteria</taxon>
        <taxon>Pseudomonadati</taxon>
        <taxon>Nitrospirota</taxon>
        <taxon>Nitrospiria</taxon>
        <taxon>Nitrospirales</taxon>
        <taxon>Nitrospiraceae</taxon>
        <taxon>Nitrospira</taxon>
    </lineage>
</organism>
<gene>
    <name evidence="2" type="ORF">Nkreftii_000649</name>
</gene>
<proteinExistence type="predicted"/>
<keyword evidence="1" id="KW-0812">Transmembrane</keyword>
<keyword evidence="1" id="KW-0472">Membrane</keyword>
<evidence type="ECO:0000313" key="3">
    <source>
        <dbReference type="Proteomes" id="UP000593737"/>
    </source>
</evidence>
<dbReference type="Proteomes" id="UP000593737">
    <property type="component" value="Chromosome"/>
</dbReference>
<name>A0A7S8FBP0_9BACT</name>
<keyword evidence="1" id="KW-1133">Transmembrane helix</keyword>
<accession>A0A7S8FBP0</accession>
<dbReference type="AlphaFoldDB" id="A0A7S8FBP0"/>
<sequence length="60" mass="6603">MENFDLVTLIIAEICGIGLIQLVMWLVVMIRHPGIGNLRLNLSEAATTQPNRGETPTTAR</sequence>
<protein>
    <submittedName>
        <fullName evidence="2">Uncharacterized protein</fullName>
    </submittedName>
</protein>
<evidence type="ECO:0000256" key="1">
    <source>
        <dbReference type="SAM" id="Phobius"/>
    </source>
</evidence>
<reference evidence="2 3" key="1">
    <citation type="journal article" date="2020" name="ISME J.">
        <title>Enrichment and physiological characterization of a novel comammox Nitrospira indicates ammonium inhibition of complete nitrification.</title>
        <authorList>
            <person name="Sakoula D."/>
            <person name="Koch H."/>
            <person name="Frank J."/>
            <person name="Jetten M.S.M."/>
            <person name="van Kessel M.A.H.J."/>
            <person name="Lucker S."/>
        </authorList>
    </citation>
    <scope>NUCLEOTIDE SEQUENCE [LARGE SCALE GENOMIC DNA]</scope>
    <source>
        <strain evidence="2">Comreactor17</strain>
    </source>
</reference>
<dbReference type="KEGG" id="nkf:Nkreftii_000649"/>
<evidence type="ECO:0000313" key="2">
    <source>
        <dbReference type="EMBL" id="QPD02875.1"/>
    </source>
</evidence>
<feature type="transmembrane region" description="Helical" evidence="1">
    <location>
        <begin position="6"/>
        <end position="30"/>
    </location>
</feature>
<dbReference type="EMBL" id="CP047423">
    <property type="protein sequence ID" value="QPD02875.1"/>
    <property type="molecule type" value="Genomic_DNA"/>
</dbReference>